<dbReference type="FunFam" id="3.10.250.10:FF:000007">
    <property type="entry name" value="Soluble scavenger receptor cysteine-rich domain-containing protein SSC5D"/>
    <property type="match status" value="1"/>
</dbReference>
<evidence type="ECO:0000256" key="2">
    <source>
        <dbReference type="ARBA" id="ARBA00022737"/>
    </source>
</evidence>
<dbReference type="SMART" id="SM00202">
    <property type="entry name" value="SR"/>
    <property type="match status" value="1"/>
</dbReference>
<dbReference type="InterPro" id="IPR035976">
    <property type="entry name" value="Sushi/SCR/CCP_sf"/>
</dbReference>
<dbReference type="KEGG" id="spu:100887915"/>
<keyword evidence="4" id="KW-0675">Receptor</keyword>
<evidence type="ECO:0000256" key="9">
    <source>
        <dbReference type="SAM" id="SignalP"/>
    </source>
</evidence>
<dbReference type="CDD" id="cd00033">
    <property type="entry name" value="CCP"/>
    <property type="match status" value="1"/>
</dbReference>
<evidence type="ECO:0000259" key="13">
    <source>
        <dbReference type="PROSITE" id="PS51212"/>
    </source>
</evidence>
<evidence type="ECO:0000256" key="7">
    <source>
        <dbReference type="PROSITE-ProRule" id="PRU00302"/>
    </source>
</evidence>
<name>A0A7M7GHV0_STRPU</name>
<dbReference type="InterPro" id="IPR036772">
    <property type="entry name" value="SRCR-like_dom_sf"/>
</dbReference>
<dbReference type="AlphaFoldDB" id="A0A7M7GHV0"/>
<evidence type="ECO:0000256" key="8">
    <source>
        <dbReference type="SAM" id="Phobius"/>
    </source>
</evidence>
<evidence type="ECO:0000256" key="4">
    <source>
        <dbReference type="ARBA" id="ARBA00023170"/>
    </source>
</evidence>
<dbReference type="InterPro" id="IPR035914">
    <property type="entry name" value="Sperma_CUB_dom_sf"/>
</dbReference>
<evidence type="ECO:0000313" key="15">
    <source>
        <dbReference type="Proteomes" id="UP000007110"/>
    </source>
</evidence>
<feature type="domain" description="SRCR" evidence="11">
    <location>
        <begin position="145"/>
        <end position="245"/>
    </location>
</feature>
<dbReference type="PROSITE" id="PS50923">
    <property type="entry name" value="SUSHI"/>
    <property type="match status" value="1"/>
</dbReference>
<protein>
    <submittedName>
        <fullName evidence="14">Uncharacterized protein</fullName>
    </submittedName>
</protein>
<dbReference type="Gene3D" id="2.60.120.290">
    <property type="entry name" value="Spermadhesin, CUB domain"/>
    <property type="match status" value="1"/>
</dbReference>
<keyword evidence="8" id="KW-1133">Transmembrane helix</keyword>
<dbReference type="Gene3D" id="2.10.70.10">
    <property type="entry name" value="Complement Module, domain 1"/>
    <property type="match status" value="1"/>
</dbReference>
<dbReference type="OMA" id="LNFAYHI"/>
<evidence type="ECO:0000259" key="10">
    <source>
        <dbReference type="PROSITE" id="PS01180"/>
    </source>
</evidence>
<dbReference type="PROSITE" id="PS50287">
    <property type="entry name" value="SRCR_2"/>
    <property type="match status" value="1"/>
</dbReference>
<evidence type="ECO:0000259" key="11">
    <source>
        <dbReference type="PROSITE" id="PS50287"/>
    </source>
</evidence>
<feature type="signal peptide" evidence="9">
    <location>
        <begin position="1"/>
        <end position="30"/>
    </location>
</feature>
<dbReference type="PROSITE" id="PS01180">
    <property type="entry name" value="CUB"/>
    <property type="match status" value="1"/>
</dbReference>
<evidence type="ECO:0000256" key="6">
    <source>
        <dbReference type="PROSITE-ProRule" id="PRU00196"/>
    </source>
</evidence>
<dbReference type="Pfam" id="PF01822">
    <property type="entry name" value="WSC"/>
    <property type="match status" value="1"/>
</dbReference>
<keyword evidence="5" id="KW-0325">Glycoprotein</keyword>
<dbReference type="PRINTS" id="PR00258">
    <property type="entry name" value="SPERACTRCPTR"/>
</dbReference>
<proteinExistence type="predicted"/>
<dbReference type="GeneID" id="100887915"/>
<dbReference type="PANTHER" id="PTHR48071:SF18">
    <property type="entry name" value="DELETED IN MALIGNANT BRAIN TUMORS 1 PROTEIN-RELATED"/>
    <property type="match status" value="1"/>
</dbReference>
<feature type="domain" description="Sushi" evidence="12">
    <location>
        <begin position="337"/>
        <end position="399"/>
    </location>
</feature>
<dbReference type="PANTHER" id="PTHR48071">
    <property type="entry name" value="SRCR DOMAIN-CONTAINING PROTEIN"/>
    <property type="match status" value="1"/>
</dbReference>
<dbReference type="GO" id="GO:0016020">
    <property type="term" value="C:membrane"/>
    <property type="evidence" value="ECO:0007669"/>
    <property type="project" value="InterPro"/>
</dbReference>
<dbReference type="PROSITE" id="PS51257">
    <property type="entry name" value="PROKAR_LIPOPROTEIN"/>
    <property type="match status" value="1"/>
</dbReference>
<keyword evidence="2" id="KW-0677">Repeat</keyword>
<feature type="chain" id="PRO_5029750380" evidence="9">
    <location>
        <begin position="31"/>
        <end position="469"/>
    </location>
</feature>
<dbReference type="InterPro" id="IPR000859">
    <property type="entry name" value="CUB_dom"/>
</dbReference>
<dbReference type="Proteomes" id="UP000007110">
    <property type="component" value="Unassembled WGS sequence"/>
</dbReference>
<keyword evidence="1 9" id="KW-0732">Signal</keyword>
<dbReference type="InterPro" id="IPR000436">
    <property type="entry name" value="Sushi_SCR_CCP_dom"/>
</dbReference>
<dbReference type="SUPFAM" id="SSF49854">
    <property type="entry name" value="Spermadhesin, CUB domain"/>
    <property type="match status" value="1"/>
</dbReference>
<dbReference type="PROSITE" id="PS51212">
    <property type="entry name" value="WSC"/>
    <property type="match status" value="1"/>
</dbReference>
<evidence type="ECO:0000256" key="5">
    <source>
        <dbReference type="ARBA" id="ARBA00023180"/>
    </source>
</evidence>
<comment type="caution">
    <text evidence="6">Lacks conserved residue(s) required for the propagation of feature annotation.</text>
</comment>
<evidence type="ECO:0000256" key="1">
    <source>
        <dbReference type="ARBA" id="ARBA00022729"/>
    </source>
</evidence>
<keyword evidence="15" id="KW-1185">Reference proteome</keyword>
<feature type="domain" description="CUB" evidence="10">
    <location>
        <begin position="34"/>
        <end position="140"/>
    </location>
</feature>
<accession>A0A7M7GHV0</accession>
<feature type="disulfide bond" evidence="6">
    <location>
        <begin position="215"/>
        <end position="225"/>
    </location>
</feature>
<keyword evidence="8" id="KW-0472">Membrane</keyword>
<dbReference type="SMART" id="SM00042">
    <property type="entry name" value="CUB"/>
    <property type="match status" value="1"/>
</dbReference>
<dbReference type="EnsemblMetazoa" id="XM_003730382">
    <property type="protein sequence ID" value="XP_003730430"/>
    <property type="gene ID" value="LOC100887915"/>
</dbReference>
<dbReference type="InParanoid" id="A0A7M7GHV0"/>
<evidence type="ECO:0000256" key="3">
    <source>
        <dbReference type="ARBA" id="ARBA00023157"/>
    </source>
</evidence>
<dbReference type="RefSeq" id="XP_003730430.2">
    <property type="nucleotide sequence ID" value="XM_003730382.3"/>
</dbReference>
<feature type="transmembrane region" description="Helical" evidence="8">
    <location>
        <begin position="426"/>
        <end position="450"/>
    </location>
</feature>
<sequence>MRVRSASQLYHHILVFTFVVIVISCTIANAQTVAGRHLTDTTPINLTSPNYPNPYPNNLNFAYHITVPAGFRILAKLYFLSLERNSDFLSFGDGNGRELIRLTGKYSPPTILSPDNVMWMYFTSDASSSDTGFQFEVSLFNQSGVRVVDGTTPFNGRVEVYTDTYGWGTVSSFAWNLKDASAVCKELGLPGAISEVTNAYYGAGTGVVAMTNVDCSNDHFRLQDCNFQSPCSACPHSQDAGVNCHRPSYIGCYSFPNLQSGSSTARTVDACISNCDQANMRYAAINGDKCFCRSDMTLTETPEDNTICDRQCSENRNQACGSTQESFIFTVYDTEFAKCKDPGIPGNTTRTGNSFQFMSKLKYNCSEGFDLIGSWEITCVAGVSLQDPVWNHDVPVCMARLENGTQPMNSTALPQEDPSDNNLPTILTIVLVIVFSFIFLVVLLCCICRCRKNGRCKCKRKPKKVELWY</sequence>
<dbReference type="SMART" id="SM00321">
    <property type="entry name" value="WSC"/>
    <property type="match status" value="1"/>
</dbReference>
<reference evidence="14" key="2">
    <citation type="submission" date="2021-01" db="UniProtKB">
        <authorList>
            <consortium name="EnsemblMetazoa"/>
        </authorList>
    </citation>
    <scope>IDENTIFICATION</scope>
</reference>
<evidence type="ECO:0000259" key="12">
    <source>
        <dbReference type="PROSITE" id="PS50923"/>
    </source>
</evidence>
<reference evidence="15" key="1">
    <citation type="submission" date="2015-02" db="EMBL/GenBank/DDBJ databases">
        <title>Genome sequencing for Strongylocentrotus purpuratus.</title>
        <authorList>
            <person name="Murali S."/>
            <person name="Liu Y."/>
            <person name="Vee V."/>
            <person name="English A."/>
            <person name="Wang M."/>
            <person name="Skinner E."/>
            <person name="Han Y."/>
            <person name="Muzny D.M."/>
            <person name="Worley K.C."/>
            <person name="Gibbs R.A."/>
        </authorList>
    </citation>
    <scope>NUCLEOTIDE SEQUENCE</scope>
</reference>
<dbReference type="InterPro" id="IPR001190">
    <property type="entry name" value="SRCR"/>
</dbReference>
<keyword evidence="3 6" id="KW-1015">Disulfide bond</keyword>
<dbReference type="Pfam" id="PF00530">
    <property type="entry name" value="SRCR"/>
    <property type="match status" value="1"/>
</dbReference>
<organism evidence="14 15">
    <name type="scientific">Strongylocentrotus purpuratus</name>
    <name type="common">Purple sea urchin</name>
    <dbReference type="NCBI Taxonomy" id="7668"/>
    <lineage>
        <taxon>Eukaryota</taxon>
        <taxon>Metazoa</taxon>
        <taxon>Echinodermata</taxon>
        <taxon>Eleutherozoa</taxon>
        <taxon>Echinozoa</taxon>
        <taxon>Echinoidea</taxon>
        <taxon>Euechinoidea</taxon>
        <taxon>Echinacea</taxon>
        <taxon>Camarodonta</taxon>
        <taxon>Echinidea</taxon>
        <taxon>Strongylocentrotidae</taxon>
        <taxon>Strongylocentrotus</taxon>
    </lineage>
</organism>
<keyword evidence="8" id="KW-0812">Transmembrane</keyword>
<evidence type="ECO:0000313" key="14">
    <source>
        <dbReference type="EnsemblMetazoa" id="XP_003730430"/>
    </source>
</evidence>
<dbReference type="Pfam" id="PF00431">
    <property type="entry name" value="CUB"/>
    <property type="match status" value="1"/>
</dbReference>
<feature type="domain" description="WSC" evidence="13">
    <location>
        <begin position="246"/>
        <end position="335"/>
    </location>
</feature>
<dbReference type="InterPro" id="IPR002889">
    <property type="entry name" value="WSC_carb-bd"/>
</dbReference>
<dbReference type="SUPFAM" id="SSF57535">
    <property type="entry name" value="Complement control module/SCR domain"/>
    <property type="match status" value="1"/>
</dbReference>
<dbReference type="CDD" id="cd00041">
    <property type="entry name" value="CUB"/>
    <property type="match status" value="1"/>
</dbReference>
<dbReference type="Pfam" id="PF00084">
    <property type="entry name" value="Sushi"/>
    <property type="match status" value="1"/>
</dbReference>
<keyword evidence="7" id="KW-0768">Sushi</keyword>
<dbReference type="SUPFAM" id="SSF56487">
    <property type="entry name" value="SRCR-like"/>
    <property type="match status" value="1"/>
</dbReference>
<dbReference type="Gene3D" id="3.10.250.10">
    <property type="entry name" value="SRCR-like domain"/>
    <property type="match status" value="1"/>
</dbReference>
<dbReference type="OrthoDB" id="6418332at2759"/>
<dbReference type="SMART" id="SM00032">
    <property type="entry name" value="CCP"/>
    <property type="match status" value="1"/>
</dbReference>